<keyword evidence="7" id="KW-0406">Ion transport</keyword>
<dbReference type="InterPro" id="IPR012910">
    <property type="entry name" value="Plug_dom"/>
</dbReference>
<keyword evidence="10" id="KW-0675">Receptor</keyword>
<comment type="subcellular location">
    <subcellularLocation>
        <location evidence="1 12">Cell outer membrane</location>
        <topology evidence="1 12">Multi-pass membrane protein</topology>
    </subcellularLocation>
</comment>
<evidence type="ECO:0000256" key="2">
    <source>
        <dbReference type="ARBA" id="ARBA00009810"/>
    </source>
</evidence>
<dbReference type="PROSITE" id="PS52016">
    <property type="entry name" value="TONB_DEPENDENT_REC_3"/>
    <property type="match status" value="1"/>
</dbReference>
<feature type="signal peptide" evidence="14">
    <location>
        <begin position="1"/>
        <end position="25"/>
    </location>
</feature>
<proteinExistence type="inferred from homology"/>
<dbReference type="InterPro" id="IPR037066">
    <property type="entry name" value="Plug_dom_sf"/>
</dbReference>
<evidence type="ECO:0000256" key="7">
    <source>
        <dbReference type="ARBA" id="ARBA00023065"/>
    </source>
</evidence>
<keyword evidence="18" id="KW-1185">Reference proteome</keyword>
<evidence type="ECO:0000256" key="12">
    <source>
        <dbReference type="PROSITE-ProRule" id="PRU01360"/>
    </source>
</evidence>
<dbReference type="AlphaFoldDB" id="A0A916WIY3"/>
<dbReference type="InterPro" id="IPR039426">
    <property type="entry name" value="TonB-dep_rcpt-like"/>
</dbReference>
<sequence length="627" mass="67196">MKTCVFYARPAALSLALAAAFPAFSQSPAASQLSETVVTASRVATPVTDVIADVSIIDREILERAGQSSLRDILAQQPGIQMGSNGSYRSNSSIFLRGASNSQTIVLIDGVRVGSATSGGASFENLPLARIERIEILRGAASALYGPDAVGGVIQIFTREPAEGLALSASVGFGSAGQRQADALVRGSAGAIGYSLGVSREKARGISSVSNPTSTSFNPDADGFTSTSVDAKLTAKINREHALTLSFLHSDTEYQFDGLPSPNPLGLTKLTSDARAKPKLNNATVRWDAQWLPQWKSTLTAGTSDEDSVSEYYRISDGRFGGSSRFNTGRKQLTWQNDITLDKDVLSLMLEDRSEAVDSSTSYTIKQRNVRSALASYALNRERWNALAVIRNDKNSQFGSFNNWALSAGYRLIDGLRAVASVGTSFQAPTFNQLYFPGFGNPALVPQRNRATELGLKYQQGNVALGAVAYHNDIQGFIIPSTNVQSSLAVLRGVTLSADVKSGATSYSLSYDYADPRSYSSVPASNDLRLVRIAQNVLNARVTHRMGDVSVFGELKLSSNREDAKVVGVGRDTLPGYGVLNTGVSWKVQKDVTLLARINNLTDTQYMLANGFSVPGRNLFASVTWAM</sequence>
<reference evidence="17" key="2">
    <citation type="submission" date="2020-09" db="EMBL/GenBank/DDBJ databases">
        <authorList>
            <person name="Sun Q."/>
            <person name="Zhou Y."/>
        </authorList>
    </citation>
    <scope>NUCLEOTIDE SEQUENCE</scope>
    <source>
        <strain evidence="17">CGMCC 1.15322</strain>
    </source>
</reference>
<dbReference type="Gene3D" id="2.40.170.20">
    <property type="entry name" value="TonB-dependent receptor, beta-barrel domain"/>
    <property type="match status" value="1"/>
</dbReference>
<gene>
    <name evidence="17" type="ORF">GCM10011496_23350</name>
</gene>
<comment type="similarity">
    <text evidence="2 12 13">Belongs to the TonB-dependent receptor family.</text>
</comment>
<evidence type="ECO:0000259" key="16">
    <source>
        <dbReference type="Pfam" id="PF07715"/>
    </source>
</evidence>
<dbReference type="InterPro" id="IPR036942">
    <property type="entry name" value="Beta-barrel_TonB_sf"/>
</dbReference>
<feature type="chain" id="PRO_5037734476" evidence="14">
    <location>
        <begin position="26"/>
        <end position="627"/>
    </location>
</feature>
<dbReference type="PANTHER" id="PTHR30069:SF53">
    <property type="entry name" value="COLICIN I RECEPTOR-RELATED"/>
    <property type="match status" value="1"/>
</dbReference>
<evidence type="ECO:0000256" key="8">
    <source>
        <dbReference type="ARBA" id="ARBA00023077"/>
    </source>
</evidence>
<evidence type="ECO:0000256" key="6">
    <source>
        <dbReference type="ARBA" id="ARBA00022729"/>
    </source>
</evidence>
<keyword evidence="5 12" id="KW-0812">Transmembrane</keyword>
<name>A0A916WIY3_9BURK</name>
<keyword evidence="11 12" id="KW-0998">Cell outer membrane</keyword>
<evidence type="ECO:0000256" key="13">
    <source>
        <dbReference type="RuleBase" id="RU003357"/>
    </source>
</evidence>
<dbReference type="CDD" id="cd01347">
    <property type="entry name" value="ligand_gated_channel"/>
    <property type="match status" value="1"/>
</dbReference>
<evidence type="ECO:0000256" key="5">
    <source>
        <dbReference type="ARBA" id="ARBA00022692"/>
    </source>
</evidence>
<dbReference type="GO" id="GO:0009279">
    <property type="term" value="C:cell outer membrane"/>
    <property type="evidence" value="ECO:0007669"/>
    <property type="project" value="UniProtKB-SubCell"/>
</dbReference>
<accession>A0A916WIY3</accession>
<evidence type="ECO:0000256" key="11">
    <source>
        <dbReference type="ARBA" id="ARBA00023237"/>
    </source>
</evidence>
<dbReference type="Pfam" id="PF00593">
    <property type="entry name" value="TonB_dep_Rec_b-barrel"/>
    <property type="match status" value="1"/>
</dbReference>
<reference evidence="17" key="1">
    <citation type="journal article" date="2014" name="Int. J. Syst. Evol. Microbiol.">
        <title>Complete genome sequence of Corynebacterium casei LMG S-19264T (=DSM 44701T), isolated from a smear-ripened cheese.</title>
        <authorList>
            <consortium name="US DOE Joint Genome Institute (JGI-PGF)"/>
            <person name="Walter F."/>
            <person name="Albersmeier A."/>
            <person name="Kalinowski J."/>
            <person name="Ruckert C."/>
        </authorList>
    </citation>
    <scope>NUCLEOTIDE SEQUENCE</scope>
    <source>
        <strain evidence="17">CGMCC 1.15322</strain>
    </source>
</reference>
<dbReference type="EMBL" id="BMIG01000007">
    <property type="protein sequence ID" value="GGB01709.1"/>
    <property type="molecule type" value="Genomic_DNA"/>
</dbReference>
<evidence type="ECO:0000256" key="9">
    <source>
        <dbReference type="ARBA" id="ARBA00023136"/>
    </source>
</evidence>
<dbReference type="Gene3D" id="2.170.130.10">
    <property type="entry name" value="TonB-dependent receptor, plug domain"/>
    <property type="match status" value="1"/>
</dbReference>
<feature type="domain" description="TonB-dependent receptor plug" evidence="16">
    <location>
        <begin position="48"/>
        <end position="153"/>
    </location>
</feature>
<feature type="domain" description="TonB-dependent receptor-like beta-barrel" evidence="15">
    <location>
        <begin position="216"/>
        <end position="601"/>
    </location>
</feature>
<keyword evidence="4 12" id="KW-1134">Transmembrane beta strand</keyword>
<evidence type="ECO:0000256" key="14">
    <source>
        <dbReference type="SAM" id="SignalP"/>
    </source>
</evidence>
<evidence type="ECO:0000256" key="3">
    <source>
        <dbReference type="ARBA" id="ARBA00022448"/>
    </source>
</evidence>
<keyword evidence="3 12" id="KW-0813">Transport</keyword>
<comment type="caution">
    <text evidence="17">The sequence shown here is derived from an EMBL/GenBank/DDBJ whole genome shotgun (WGS) entry which is preliminary data.</text>
</comment>
<evidence type="ECO:0000259" key="15">
    <source>
        <dbReference type="Pfam" id="PF00593"/>
    </source>
</evidence>
<keyword evidence="6 14" id="KW-0732">Signal</keyword>
<dbReference type="Pfam" id="PF07715">
    <property type="entry name" value="Plug"/>
    <property type="match status" value="1"/>
</dbReference>
<dbReference type="SUPFAM" id="SSF56935">
    <property type="entry name" value="Porins"/>
    <property type="match status" value="1"/>
</dbReference>
<evidence type="ECO:0000313" key="17">
    <source>
        <dbReference type="EMBL" id="GGB01709.1"/>
    </source>
</evidence>
<keyword evidence="8 13" id="KW-0798">TonB box</keyword>
<dbReference type="InterPro" id="IPR000531">
    <property type="entry name" value="Beta-barrel_TonB"/>
</dbReference>
<dbReference type="RefSeq" id="WP_188708686.1">
    <property type="nucleotide sequence ID" value="NZ_BMIG01000007.1"/>
</dbReference>
<evidence type="ECO:0000256" key="4">
    <source>
        <dbReference type="ARBA" id="ARBA00022452"/>
    </source>
</evidence>
<evidence type="ECO:0000256" key="10">
    <source>
        <dbReference type="ARBA" id="ARBA00023170"/>
    </source>
</evidence>
<dbReference type="GO" id="GO:0015889">
    <property type="term" value="P:cobalamin transport"/>
    <property type="evidence" value="ECO:0007669"/>
    <property type="project" value="TreeGrafter"/>
</dbReference>
<organism evidence="17 18">
    <name type="scientific">Polaromonas eurypsychrophila</name>
    <dbReference type="NCBI Taxonomy" id="1614635"/>
    <lineage>
        <taxon>Bacteria</taxon>
        <taxon>Pseudomonadati</taxon>
        <taxon>Pseudomonadota</taxon>
        <taxon>Betaproteobacteria</taxon>
        <taxon>Burkholderiales</taxon>
        <taxon>Comamonadaceae</taxon>
        <taxon>Polaromonas</taxon>
    </lineage>
</organism>
<dbReference type="PANTHER" id="PTHR30069">
    <property type="entry name" value="TONB-DEPENDENT OUTER MEMBRANE RECEPTOR"/>
    <property type="match status" value="1"/>
</dbReference>
<keyword evidence="9 12" id="KW-0472">Membrane</keyword>
<evidence type="ECO:0000313" key="18">
    <source>
        <dbReference type="Proteomes" id="UP000620596"/>
    </source>
</evidence>
<dbReference type="Proteomes" id="UP000620596">
    <property type="component" value="Unassembled WGS sequence"/>
</dbReference>
<protein>
    <submittedName>
        <fullName evidence="17">Outer membrane protein</fullName>
    </submittedName>
</protein>
<evidence type="ECO:0000256" key="1">
    <source>
        <dbReference type="ARBA" id="ARBA00004571"/>
    </source>
</evidence>
<dbReference type="GO" id="GO:0006811">
    <property type="term" value="P:monoatomic ion transport"/>
    <property type="evidence" value="ECO:0007669"/>
    <property type="project" value="UniProtKB-KW"/>
</dbReference>